<organism evidence="1 2">
    <name type="scientific">Mycolicibacterium komossense</name>
    <dbReference type="NCBI Taxonomy" id="1779"/>
    <lineage>
        <taxon>Bacteria</taxon>
        <taxon>Bacillati</taxon>
        <taxon>Actinomycetota</taxon>
        <taxon>Actinomycetes</taxon>
        <taxon>Mycobacteriales</taxon>
        <taxon>Mycobacteriaceae</taxon>
        <taxon>Mycolicibacterium</taxon>
    </lineage>
</organism>
<sequence length="170" mass="18060">MRYRLDVVAPSVVEVVTCAGGWLFDRVMAGWDVTVLVADNCDDRPLQILGAEAANLETALASGLSGLTGPRPHALAVATELYDRDARVRQGVRQALESGQTEVTLWGDTWPAELDRVDSVEHRLSVAARAFKAQALAAASAPVDRIAFTETFRSGTPACCPVAADLVPAS</sequence>
<name>A0ABT3CA68_9MYCO</name>
<gene>
    <name evidence="1" type="ORF">H7J73_10115</name>
</gene>
<protein>
    <submittedName>
        <fullName evidence="1">Uncharacterized protein</fullName>
    </submittedName>
</protein>
<accession>A0ABT3CA68</accession>
<reference evidence="1 2" key="1">
    <citation type="journal article" date="2022" name="BMC Genomics">
        <title>Comparative genome analysis of mycobacteria focusing on tRNA and non-coding RNA.</title>
        <authorList>
            <person name="Behra P.R.K."/>
            <person name="Pettersson B.M.F."/>
            <person name="Ramesh M."/>
            <person name="Das S."/>
            <person name="Dasgupta S."/>
            <person name="Kirsebom L.A."/>
        </authorList>
    </citation>
    <scope>NUCLEOTIDE SEQUENCE [LARGE SCALE GENOMIC DNA]</scope>
    <source>
        <strain evidence="1 2">DSM 44078</strain>
    </source>
</reference>
<dbReference type="Proteomes" id="UP001526201">
    <property type="component" value="Unassembled WGS sequence"/>
</dbReference>
<keyword evidence="2" id="KW-1185">Reference proteome</keyword>
<dbReference type="RefSeq" id="WP_264067239.1">
    <property type="nucleotide sequence ID" value="NZ_JACKTY010000022.1"/>
</dbReference>
<proteinExistence type="predicted"/>
<dbReference type="EMBL" id="JACKTY010000022">
    <property type="protein sequence ID" value="MCV7226384.1"/>
    <property type="molecule type" value="Genomic_DNA"/>
</dbReference>
<evidence type="ECO:0000313" key="1">
    <source>
        <dbReference type="EMBL" id="MCV7226384.1"/>
    </source>
</evidence>
<evidence type="ECO:0000313" key="2">
    <source>
        <dbReference type="Proteomes" id="UP001526201"/>
    </source>
</evidence>
<comment type="caution">
    <text evidence="1">The sequence shown here is derived from an EMBL/GenBank/DDBJ whole genome shotgun (WGS) entry which is preliminary data.</text>
</comment>